<evidence type="ECO:0000313" key="17">
    <source>
        <dbReference type="Proteomes" id="UP001139516"/>
    </source>
</evidence>
<comment type="subunit">
    <text evidence="14">Homodimer.</text>
</comment>
<feature type="transmembrane region" description="Helical" evidence="14">
    <location>
        <begin position="6"/>
        <end position="30"/>
    </location>
</feature>
<keyword evidence="10 14" id="KW-0560">Oxidoreductase</keyword>
<evidence type="ECO:0000256" key="8">
    <source>
        <dbReference type="ARBA" id="ARBA00022723"/>
    </source>
</evidence>
<keyword evidence="17" id="KW-1185">Reference proteome</keyword>
<evidence type="ECO:0000256" key="12">
    <source>
        <dbReference type="ARBA" id="ARBA00023136"/>
    </source>
</evidence>
<keyword evidence="7 14" id="KW-0812">Transmembrane</keyword>
<evidence type="ECO:0000256" key="10">
    <source>
        <dbReference type="ARBA" id="ARBA00023002"/>
    </source>
</evidence>
<feature type="binding site" description="axial binding residue" evidence="14">
    <location>
        <position position="93"/>
    </location>
    <ligand>
        <name>heme</name>
        <dbReference type="ChEBI" id="CHEBI:30413"/>
    </ligand>
    <ligandPart>
        <name>Fe</name>
        <dbReference type="ChEBI" id="CHEBI:18248"/>
    </ligandPart>
</feature>
<keyword evidence="5 14" id="KW-1003">Cell membrane</keyword>
<dbReference type="Pfam" id="PF03653">
    <property type="entry name" value="UPF0093"/>
    <property type="match status" value="1"/>
</dbReference>
<comment type="similarity">
    <text evidence="3 14 15">Belongs to the HemJ family.</text>
</comment>
<comment type="cofactor">
    <cofactor evidence="14 15">
        <name>heme b</name>
        <dbReference type="ChEBI" id="CHEBI:60344"/>
    </cofactor>
    <text evidence="14 15">Binds 1 heme b (iron(II)-protoporphyrin IX) group per subunit.</text>
</comment>
<dbReference type="EC" id="1.3.99.-" evidence="14 15"/>
<evidence type="ECO:0000256" key="11">
    <source>
        <dbReference type="ARBA" id="ARBA00023004"/>
    </source>
</evidence>
<dbReference type="NCBIfam" id="TIGR00701">
    <property type="entry name" value="protoporphyrinogen oxidase HemJ"/>
    <property type="match status" value="1"/>
</dbReference>
<evidence type="ECO:0000256" key="15">
    <source>
        <dbReference type="PIRNR" id="PIRNR004638"/>
    </source>
</evidence>
<dbReference type="GO" id="GO:0046872">
    <property type="term" value="F:metal ion binding"/>
    <property type="evidence" value="ECO:0007669"/>
    <property type="project" value="UniProtKB-UniRule"/>
</dbReference>
<evidence type="ECO:0000256" key="6">
    <source>
        <dbReference type="ARBA" id="ARBA00022617"/>
    </source>
</evidence>
<evidence type="ECO:0000256" key="4">
    <source>
        <dbReference type="ARBA" id="ARBA00017504"/>
    </source>
</evidence>
<keyword evidence="9 14" id="KW-1133">Transmembrane helix</keyword>
<evidence type="ECO:0000256" key="5">
    <source>
        <dbReference type="ARBA" id="ARBA00022475"/>
    </source>
</evidence>
<feature type="transmembrane region" description="Helical" evidence="14">
    <location>
        <begin position="90"/>
        <end position="107"/>
    </location>
</feature>
<protein>
    <recommendedName>
        <fullName evidence="4 14">Protoporphyrinogen IX oxidase</fullName>
        <shortName evidence="14">PPO</shortName>
        <ecNumber evidence="14 15">1.3.99.-</ecNumber>
    </recommendedName>
</protein>
<dbReference type="AlphaFoldDB" id="A0A9X1YB37"/>
<dbReference type="GO" id="GO:0006782">
    <property type="term" value="P:protoporphyrinogen IX biosynthetic process"/>
    <property type="evidence" value="ECO:0007669"/>
    <property type="project" value="UniProtKB-UniRule"/>
</dbReference>
<sequence length="149" mass="17113">MIEALVPWYLWLKAFHLIAVFAWMAGLFYLPRLFVYHAQVAPGGAESERFKLMERRLLRGIMGPAMHAAVTFGLLLVLTPGVVDWRAGWWHGKLLGIVGMLAVHIYLARAQRRYARDERPGSERHWRIVNEVPTVLLVLIVIMVIVKPF</sequence>
<comment type="function">
    <text evidence="14 15">Catalyzes the oxidation of protoporphyrinogen IX to protoporphyrin IX.</text>
</comment>
<comment type="caution">
    <text evidence="16">The sequence shown here is derived from an EMBL/GenBank/DDBJ whole genome shotgun (WGS) entry which is preliminary data.</text>
</comment>
<dbReference type="EMBL" id="JALPRX010000064">
    <property type="protein sequence ID" value="MCK8785675.1"/>
    <property type="molecule type" value="Genomic_DNA"/>
</dbReference>
<gene>
    <name evidence="16" type="primary">hemJ</name>
    <name evidence="16" type="ORF">M0638_14915</name>
</gene>
<feature type="binding site" description="axial binding residue" evidence="14">
    <location>
        <position position="16"/>
    </location>
    <ligand>
        <name>heme</name>
        <dbReference type="ChEBI" id="CHEBI:30413"/>
    </ligand>
    <ligandPart>
        <name>Fe</name>
        <dbReference type="ChEBI" id="CHEBI:18248"/>
    </ligandPart>
</feature>
<dbReference type="HAMAP" id="MF_02239">
    <property type="entry name" value="HemJ"/>
    <property type="match status" value="1"/>
</dbReference>
<proteinExistence type="inferred from homology"/>
<dbReference type="GO" id="GO:0005886">
    <property type="term" value="C:plasma membrane"/>
    <property type="evidence" value="ECO:0007669"/>
    <property type="project" value="UniProtKB-SubCell"/>
</dbReference>
<feature type="transmembrane region" description="Helical" evidence="14">
    <location>
        <begin position="128"/>
        <end position="146"/>
    </location>
</feature>
<accession>A0A9X1YB37</accession>
<evidence type="ECO:0000256" key="14">
    <source>
        <dbReference type="HAMAP-Rule" id="MF_02239"/>
    </source>
</evidence>
<evidence type="ECO:0000256" key="2">
    <source>
        <dbReference type="ARBA" id="ARBA00005073"/>
    </source>
</evidence>
<evidence type="ECO:0000256" key="7">
    <source>
        <dbReference type="ARBA" id="ARBA00022692"/>
    </source>
</evidence>
<evidence type="ECO:0000313" key="16">
    <source>
        <dbReference type="EMBL" id="MCK8785675.1"/>
    </source>
</evidence>
<dbReference type="PIRSF" id="PIRSF004638">
    <property type="entry name" value="UCP004638"/>
    <property type="match status" value="1"/>
</dbReference>
<evidence type="ECO:0000256" key="3">
    <source>
        <dbReference type="ARBA" id="ARBA00006501"/>
    </source>
</evidence>
<keyword evidence="8 14" id="KW-0479">Metal-binding</keyword>
<name>A0A9X1YB37_9PROT</name>
<keyword evidence="12 14" id="KW-0472">Membrane</keyword>
<keyword evidence="11 14" id="KW-0408">Iron</keyword>
<comment type="pathway">
    <text evidence="2 14 15">Porphyrin-containing compound metabolism; protoporphyrin-IX biosynthesis; protoporphyrin-IX from protoporphyrinogen-IX: step 1/1.</text>
</comment>
<evidence type="ECO:0000256" key="9">
    <source>
        <dbReference type="ARBA" id="ARBA00022989"/>
    </source>
</evidence>
<evidence type="ECO:0000256" key="13">
    <source>
        <dbReference type="ARBA" id="ARBA00048390"/>
    </source>
</evidence>
<dbReference type="RefSeq" id="WP_248667794.1">
    <property type="nucleotide sequence ID" value="NZ_JALPRX010000064.1"/>
</dbReference>
<comment type="catalytic activity">
    <reaction evidence="13 14 15">
        <text>protoporphyrinogen IX + 3 A = protoporphyrin IX + 3 AH2</text>
        <dbReference type="Rhea" id="RHEA:62000"/>
        <dbReference type="ChEBI" id="CHEBI:13193"/>
        <dbReference type="ChEBI" id="CHEBI:17499"/>
        <dbReference type="ChEBI" id="CHEBI:57306"/>
        <dbReference type="ChEBI" id="CHEBI:57307"/>
    </reaction>
</comment>
<comment type="subcellular location">
    <subcellularLocation>
        <location evidence="1 14">Cell membrane</location>
        <topology evidence="1 14">Multi-pass membrane protein</topology>
    </subcellularLocation>
</comment>
<keyword evidence="6 14" id="KW-0349">Heme</keyword>
<evidence type="ECO:0000256" key="1">
    <source>
        <dbReference type="ARBA" id="ARBA00004651"/>
    </source>
</evidence>
<dbReference type="Proteomes" id="UP001139516">
    <property type="component" value="Unassembled WGS sequence"/>
</dbReference>
<dbReference type="GO" id="GO:0070818">
    <property type="term" value="F:protoporphyrinogen oxidase activity"/>
    <property type="evidence" value="ECO:0007669"/>
    <property type="project" value="UniProtKB-UniRule"/>
</dbReference>
<feature type="transmembrane region" description="Helical" evidence="14">
    <location>
        <begin position="57"/>
        <end position="78"/>
    </location>
</feature>
<organism evidence="16 17">
    <name type="scientific">Roseomonas acroporae</name>
    <dbReference type="NCBI Taxonomy" id="2937791"/>
    <lineage>
        <taxon>Bacteria</taxon>
        <taxon>Pseudomonadati</taxon>
        <taxon>Pseudomonadota</taxon>
        <taxon>Alphaproteobacteria</taxon>
        <taxon>Acetobacterales</taxon>
        <taxon>Roseomonadaceae</taxon>
        <taxon>Roseomonas</taxon>
    </lineage>
</organism>
<dbReference type="PANTHER" id="PTHR40255">
    <property type="entry name" value="UPF0093 MEMBRANE PROTEIN SLR1790"/>
    <property type="match status" value="1"/>
</dbReference>
<reference evidence="16" key="1">
    <citation type="submission" date="2022-04" db="EMBL/GenBank/DDBJ databases">
        <title>Roseomonas acroporae sp. nov., isolated from coral Acropora digitifera.</title>
        <authorList>
            <person name="Sun H."/>
        </authorList>
    </citation>
    <scope>NUCLEOTIDE SEQUENCE</scope>
    <source>
        <strain evidence="16">NAR14</strain>
    </source>
</reference>
<dbReference type="PANTHER" id="PTHR40255:SF1">
    <property type="entry name" value="PROTOPORPHYRINOGEN IX OXIDASE"/>
    <property type="match status" value="1"/>
</dbReference>
<dbReference type="InterPro" id="IPR005265">
    <property type="entry name" value="HemJ-like"/>
</dbReference>